<protein>
    <submittedName>
        <fullName evidence="2">Uncharacterized protein</fullName>
    </submittedName>
</protein>
<evidence type="ECO:0000313" key="2">
    <source>
        <dbReference type="EMBL" id="GFO05325.1"/>
    </source>
</evidence>
<feature type="compositionally biased region" description="Polar residues" evidence="1">
    <location>
        <begin position="81"/>
        <end position="95"/>
    </location>
</feature>
<comment type="caution">
    <text evidence="2">The sequence shown here is derived from an EMBL/GenBank/DDBJ whole genome shotgun (WGS) entry which is preliminary data.</text>
</comment>
<name>A0AAV4AEY7_9GAST</name>
<keyword evidence="3" id="KW-1185">Reference proteome</keyword>
<dbReference type="Proteomes" id="UP000735302">
    <property type="component" value="Unassembled WGS sequence"/>
</dbReference>
<proteinExistence type="predicted"/>
<dbReference type="AlphaFoldDB" id="A0AAV4AEY7"/>
<feature type="region of interest" description="Disordered" evidence="1">
    <location>
        <begin position="77"/>
        <end position="100"/>
    </location>
</feature>
<accession>A0AAV4AEY7</accession>
<organism evidence="2 3">
    <name type="scientific">Plakobranchus ocellatus</name>
    <dbReference type="NCBI Taxonomy" id="259542"/>
    <lineage>
        <taxon>Eukaryota</taxon>
        <taxon>Metazoa</taxon>
        <taxon>Spiralia</taxon>
        <taxon>Lophotrochozoa</taxon>
        <taxon>Mollusca</taxon>
        <taxon>Gastropoda</taxon>
        <taxon>Heterobranchia</taxon>
        <taxon>Euthyneura</taxon>
        <taxon>Panpulmonata</taxon>
        <taxon>Sacoglossa</taxon>
        <taxon>Placobranchoidea</taxon>
        <taxon>Plakobranchidae</taxon>
        <taxon>Plakobranchus</taxon>
    </lineage>
</organism>
<sequence length="122" mass="13748">MATEHKSNENFTKWEKANLKSLWKNLKIKVKKDQARHKKKTLTTGGGGPAESEGIIDLLPNQFVAIENEFDEDYVLEKRSSSGQSHETANKSPPSTLAEVPSIFVVKSGKKKEDSIQYTYHE</sequence>
<evidence type="ECO:0000256" key="1">
    <source>
        <dbReference type="SAM" id="MobiDB-lite"/>
    </source>
</evidence>
<dbReference type="EMBL" id="BLXT01003748">
    <property type="protein sequence ID" value="GFO05325.1"/>
    <property type="molecule type" value="Genomic_DNA"/>
</dbReference>
<reference evidence="2 3" key="1">
    <citation type="journal article" date="2021" name="Elife">
        <title>Chloroplast acquisition without the gene transfer in kleptoplastic sea slugs, Plakobranchus ocellatus.</title>
        <authorList>
            <person name="Maeda T."/>
            <person name="Takahashi S."/>
            <person name="Yoshida T."/>
            <person name="Shimamura S."/>
            <person name="Takaki Y."/>
            <person name="Nagai Y."/>
            <person name="Toyoda A."/>
            <person name="Suzuki Y."/>
            <person name="Arimoto A."/>
            <person name="Ishii H."/>
            <person name="Satoh N."/>
            <person name="Nishiyama T."/>
            <person name="Hasebe M."/>
            <person name="Maruyama T."/>
            <person name="Minagawa J."/>
            <person name="Obokata J."/>
            <person name="Shigenobu S."/>
        </authorList>
    </citation>
    <scope>NUCLEOTIDE SEQUENCE [LARGE SCALE GENOMIC DNA]</scope>
</reference>
<evidence type="ECO:0000313" key="3">
    <source>
        <dbReference type="Proteomes" id="UP000735302"/>
    </source>
</evidence>
<gene>
    <name evidence="2" type="ORF">PoB_003183000</name>
</gene>
<feature type="region of interest" description="Disordered" evidence="1">
    <location>
        <begin position="33"/>
        <end position="54"/>
    </location>
</feature>